<dbReference type="PROSITE" id="PS50891">
    <property type="entry name" value="LOB"/>
    <property type="match status" value="1"/>
</dbReference>
<organism evidence="3 4">
    <name type="scientific">Chenopodium quinoa</name>
    <name type="common">Quinoa</name>
    <dbReference type="NCBI Taxonomy" id="63459"/>
    <lineage>
        <taxon>Eukaryota</taxon>
        <taxon>Viridiplantae</taxon>
        <taxon>Streptophyta</taxon>
        <taxon>Embryophyta</taxon>
        <taxon>Tracheophyta</taxon>
        <taxon>Spermatophyta</taxon>
        <taxon>Magnoliopsida</taxon>
        <taxon>eudicotyledons</taxon>
        <taxon>Gunneridae</taxon>
        <taxon>Pentapetalae</taxon>
        <taxon>Caryophyllales</taxon>
        <taxon>Chenopodiaceae</taxon>
        <taxon>Chenopodioideae</taxon>
        <taxon>Atripliceae</taxon>
        <taxon>Chenopodium</taxon>
    </lineage>
</organism>
<reference evidence="3" key="1">
    <citation type="journal article" date="2017" name="Nature">
        <title>The genome of Chenopodium quinoa.</title>
        <authorList>
            <person name="Jarvis D.E."/>
            <person name="Ho Y.S."/>
            <person name="Lightfoot D.J."/>
            <person name="Schmoeckel S.M."/>
            <person name="Li B."/>
            <person name="Borm T.J.A."/>
            <person name="Ohyanagi H."/>
            <person name="Mineta K."/>
            <person name="Michell C.T."/>
            <person name="Saber N."/>
            <person name="Kharbatia N.M."/>
            <person name="Rupper R.R."/>
            <person name="Sharp A.R."/>
            <person name="Dally N."/>
            <person name="Boughton B.A."/>
            <person name="Woo Y.H."/>
            <person name="Gao G."/>
            <person name="Schijlen E.G.W.M."/>
            <person name="Guo X."/>
            <person name="Momin A.A."/>
            <person name="Negrao S."/>
            <person name="Al-Babili S."/>
            <person name="Gehring C."/>
            <person name="Roessner U."/>
            <person name="Jung C."/>
            <person name="Murphy K."/>
            <person name="Arold S.T."/>
            <person name="Gojobori T."/>
            <person name="van der Linden C.G."/>
            <person name="van Loo E.N."/>
            <person name="Jellen E.N."/>
            <person name="Maughan P.J."/>
            <person name="Tester M."/>
        </authorList>
    </citation>
    <scope>NUCLEOTIDE SEQUENCE [LARGE SCALE GENOMIC DNA]</scope>
    <source>
        <strain evidence="3">cv. PI 614886</strain>
    </source>
</reference>
<evidence type="ECO:0000259" key="2">
    <source>
        <dbReference type="PROSITE" id="PS50891"/>
    </source>
</evidence>
<keyword evidence="4" id="KW-1185">Reference proteome</keyword>
<evidence type="ECO:0000313" key="3">
    <source>
        <dbReference type="EnsemblPlants" id="AUR62038713-RA:cds"/>
    </source>
</evidence>
<sequence>MNIYNIIHSYNATVFVSKFFGRSSLFYLLESAPRALRPAVFRSLLYEACGRTINPVSGVVGLLFTGNCNLCESAVDIVFKGGVLKPIPEFIAGFLPETSNNSGEISELELNLSNKKRGFSDVEGGLSLDLDLRLTTTTPGVVSPWMDRVKRKKSRCFELEVSGTTSCESGSSAEVEEVDVVDLSLSL</sequence>
<evidence type="ECO:0000256" key="1">
    <source>
        <dbReference type="ARBA" id="ARBA00005474"/>
    </source>
</evidence>
<dbReference type="PANTHER" id="PTHR31304">
    <property type="entry name" value="LOB DOMAIN-CONTAINING PROTEIN 38"/>
    <property type="match status" value="1"/>
</dbReference>
<reference evidence="3" key="2">
    <citation type="submission" date="2021-03" db="UniProtKB">
        <authorList>
            <consortium name="EnsemblPlants"/>
        </authorList>
    </citation>
    <scope>IDENTIFICATION</scope>
</reference>
<accession>A0A803N179</accession>
<feature type="domain" description="LOB" evidence="2">
    <location>
        <begin position="1"/>
        <end position="84"/>
    </location>
</feature>
<evidence type="ECO:0000313" key="4">
    <source>
        <dbReference type="Proteomes" id="UP000596660"/>
    </source>
</evidence>
<dbReference type="EnsemblPlants" id="AUR62038713-RA">
    <property type="protein sequence ID" value="AUR62038713-RA:cds"/>
    <property type="gene ID" value="AUR62038713"/>
</dbReference>
<dbReference type="InterPro" id="IPR004883">
    <property type="entry name" value="LOB"/>
</dbReference>
<dbReference type="Pfam" id="PF03195">
    <property type="entry name" value="LOB"/>
    <property type="match status" value="1"/>
</dbReference>
<dbReference type="GO" id="GO:0010468">
    <property type="term" value="P:regulation of gene expression"/>
    <property type="evidence" value="ECO:0007669"/>
    <property type="project" value="TreeGrafter"/>
</dbReference>
<protein>
    <recommendedName>
        <fullName evidence="2">LOB domain-containing protein</fullName>
    </recommendedName>
</protein>
<dbReference type="AlphaFoldDB" id="A0A803N179"/>
<proteinExistence type="inferred from homology"/>
<dbReference type="PANTHER" id="PTHR31304:SF1">
    <property type="entry name" value="LOB DOMAIN-CONTAINING PROTEIN 39"/>
    <property type="match status" value="1"/>
</dbReference>
<dbReference type="Proteomes" id="UP000596660">
    <property type="component" value="Unplaced"/>
</dbReference>
<name>A0A803N179_CHEQI</name>
<dbReference type="Gramene" id="AUR62038713-RA">
    <property type="protein sequence ID" value="AUR62038713-RA:cds"/>
    <property type="gene ID" value="AUR62038713"/>
</dbReference>
<comment type="similarity">
    <text evidence="1">Belongs to the LOB domain-containing protein family.</text>
</comment>